<gene>
    <name evidence="2" type="ORF">C6V83_10635</name>
</gene>
<evidence type="ECO:0000313" key="3">
    <source>
        <dbReference type="Proteomes" id="UP000239814"/>
    </source>
</evidence>
<proteinExistence type="predicted"/>
<keyword evidence="3" id="KW-1185">Reference proteome</keyword>
<organism evidence="2 3">
    <name type="scientific">Gordonia iterans</name>
    <dbReference type="NCBI Taxonomy" id="1004901"/>
    <lineage>
        <taxon>Bacteria</taxon>
        <taxon>Bacillati</taxon>
        <taxon>Actinomycetota</taxon>
        <taxon>Actinomycetes</taxon>
        <taxon>Mycobacteriales</taxon>
        <taxon>Gordoniaceae</taxon>
        <taxon>Gordonia</taxon>
    </lineage>
</organism>
<evidence type="ECO:0000313" key="2">
    <source>
        <dbReference type="EMBL" id="AVM00659.1"/>
    </source>
</evidence>
<dbReference type="KEGG" id="git:C6V83_10635"/>
<dbReference type="AlphaFoldDB" id="A0A2S0KG54"/>
<evidence type="ECO:0000256" key="1">
    <source>
        <dbReference type="SAM" id="MobiDB-lite"/>
    </source>
</evidence>
<feature type="region of interest" description="Disordered" evidence="1">
    <location>
        <begin position="1"/>
        <end position="72"/>
    </location>
</feature>
<reference evidence="2 3" key="1">
    <citation type="submission" date="2018-03" db="EMBL/GenBank/DDBJ databases">
        <title>Characteristics and genome of n-alkane degrading marine bacteria Gordonia iterans isolated from crude oil contaminated in Tae-an, South Korea.</title>
        <authorList>
            <person name="Lee S.-S."/>
            <person name="Kim H."/>
        </authorList>
    </citation>
    <scope>NUCLEOTIDE SEQUENCE [LARGE SCALE GENOMIC DNA]</scope>
    <source>
        <strain evidence="2 3">Co17</strain>
    </source>
</reference>
<sequence length="129" mass="13378">MCRKPSAVGGSLDGLDDEGLDDGTELLGDDGTDDDTDPGGGSSSAGDSSEVLADVEEPGPEESSPSALAGPPIINALRTSANTAIIARIRRRVEVSMTPLASPDPEWDPTVRYVDVTAQCVTAHNREDQ</sequence>
<accession>A0A2S0KG54</accession>
<dbReference type="Proteomes" id="UP000239814">
    <property type="component" value="Chromosome"/>
</dbReference>
<name>A0A2S0KG54_9ACTN</name>
<feature type="compositionally biased region" description="Acidic residues" evidence="1">
    <location>
        <begin position="14"/>
        <end position="37"/>
    </location>
</feature>
<protein>
    <submittedName>
        <fullName evidence="2">Uncharacterized protein</fullName>
    </submittedName>
</protein>
<dbReference type="EMBL" id="CP027433">
    <property type="protein sequence ID" value="AVM00659.1"/>
    <property type="molecule type" value="Genomic_DNA"/>
</dbReference>